<keyword evidence="8" id="KW-0129">CBS domain</keyword>
<keyword evidence="7 9" id="KW-0472">Membrane</keyword>
<dbReference type="PANTHER" id="PTHR43773">
    <property type="entry name" value="MAGNESIUM TRANSPORTER MGTE"/>
    <property type="match status" value="1"/>
</dbReference>
<reference evidence="11" key="1">
    <citation type="submission" date="2020-08" db="EMBL/GenBank/DDBJ databases">
        <title>Genome public.</title>
        <authorList>
            <person name="Liu C."/>
            <person name="Sun Q."/>
        </authorList>
    </citation>
    <scope>NUCLEOTIDE SEQUENCE</scope>
    <source>
        <strain evidence="11">NSJ-40</strain>
    </source>
</reference>
<keyword evidence="4 9" id="KW-0812">Transmembrane</keyword>
<dbReference type="InterPro" id="IPR006669">
    <property type="entry name" value="MgtE_transporter"/>
</dbReference>
<evidence type="ECO:0000259" key="10">
    <source>
        <dbReference type="PROSITE" id="PS51371"/>
    </source>
</evidence>
<keyword evidence="12" id="KW-1185">Reference proteome</keyword>
<name>A0A926D6N4_9FIRM</name>
<dbReference type="PANTHER" id="PTHR43773:SF1">
    <property type="entry name" value="MAGNESIUM TRANSPORTER MGTE"/>
    <property type="match status" value="1"/>
</dbReference>
<evidence type="ECO:0000313" key="11">
    <source>
        <dbReference type="EMBL" id="MBC8532417.1"/>
    </source>
</evidence>
<dbReference type="Gene3D" id="3.10.580.10">
    <property type="entry name" value="CBS-domain"/>
    <property type="match status" value="1"/>
</dbReference>
<evidence type="ECO:0000256" key="2">
    <source>
        <dbReference type="ARBA" id="ARBA00009749"/>
    </source>
</evidence>
<comment type="function">
    <text evidence="9">Acts as a magnesium transporter.</text>
</comment>
<dbReference type="InterPro" id="IPR000644">
    <property type="entry name" value="CBS_dom"/>
</dbReference>
<dbReference type="SMART" id="SM00116">
    <property type="entry name" value="CBS"/>
    <property type="match status" value="2"/>
</dbReference>
<comment type="subcellular location">
    <subcellularLocation>
        <location evidence="9">Cell membrane</location>
        <topology evidence="9">Multi-pass membrane protein</topology>
    </subcellularLocation>
    <subcellularLocation>
        <location evidence="1">Membrane</location>
        <topology evidence="1">Multi-pass membrane protein</topology>
    </subcellularLocation>
</comment>
<dbReference type="SUPFAM" id="SSF54631">
    <property type="entry name" value="CBS-domain pair"/>
    <property type="match status" value="1"/>
</dbReference>
<dbReference type="InterPro" id="IPR046342">
    <property type="entry name" value="CBS_dom_sf"/>
</dbReference>
<gene>
    <name evidence="11" type="primary">mgtE</name>
    <name evidence="11" type="ORF">IAG03_00040</name>
</gene>
<proteinExistence type="inferred from homology"/>
<protein>
    <recommendedName>
        <fullName evidence="9">Magnesium transporter MgtE</fullName>
    </recommendedName>
</protein>
<dbReference type="EMBL" id="JACRSN010000001">
    <property type="protein sequence ID" value="MBC8532417.1"/>
    <property type="molecule type" value="Genomic_DNA"/>
</dbReference>
<dbReference type="Pfam" id="PF00571">
    <property type="entry name" value="CBS"/>
    <property type="match status" value="2"/>
</dbReference>
<feature type="transmembrane region" description="Helical" evidence="9">
    <location>
        <begin position="308"/>
        <end position="329"/>
    </location>
</feature>
<feature type="transmembrane region" description="Helical" evidence="9">
    <location>
        <begin position="267"/>
        <end position="287"/>
    </location>
</feature>
<dbReference type="InterPro" id="IPR036739">
    <property type="entry name" value="SLC41_membr_dom_sf"/>
</dbReference>
<evidence type="ECO:0000256" key="4">
    <source>
        <dbReference type="ARBA" id="ARBA00022692"/>
    </source>
</evidence>
<evidence type="ECO:0000256" key="3">
    <source>
        <dbReference type="ARBA" id="ARBA00022448"/>
    </source>
</evidence>
<comment type="subunit">
    <text evidence="9">Homodimer.</text>
</comment>
<comment type="similarity">
    <text evidence="2 9">Belongs to the SLC41A transporter family.</text>
</comment>
<organism evidence="11 12">
    <name type="scientific">Yeguia hominis</name>
    <dbReference type="NCBI Taxonomy" id="2763662"/>
    <lineage>
        <taxon>Bacteria</taxon>
        <taxon>Bacillati</taxon>
        <taxon>Bacillota</taxon>
        <taxon>Clostridia</taxon>
        <taxon>Eubacteriales</taxon>
        <taxon>Yeguiaceae</taxon>
        <taxon>Yeguia</taxon>
    </lineage>
</organism>
<evidence type="ECO:0000256" key="8">
    <source>
        <dbReference type="PROSITE-ProRule" id="PRU00703"/>
    </source>
</evidence>
<keyword evidence="9" id="KW-0479">Metal-binding</keyword>
<keyword evidence="5 9" id="KW-0460">Magnesium</keyword>
<keyword evidence="6 9" id="KW-1133">Transmembrane helix</keyword>
<keyword evidence="9" id="KW-1003">Cell membrane</keyword>
<dbReference type="CDD" id="cd04606">
    <property type="entry name" value="CBS_pair_Mg_transporter"/>
    <property type="match status" value="1"/>
</dbReference>
<dbReference type="Pfam" id="PF01769">
    <property type="entry name" value="MgtE"/>
    <property type="match status" value="1"/>
</dbReference>
<feature type="transmembrane region" description="Helical" evidence="9">
    <location>
        <begin position="243"/>
        <end position="261"/>
    </location>
</feature>
<dbReference type="NCBIfam" id="TIGR00400">
    <property type="entry name" value="mgtE"/>
    <property type="match status" value="1"/>
</dbReference>
<evidence type="ECO:0000256" key="6">
    <source>
        <dbReference type="ARBA" id="ARBA00022989"/>
    </source>
</evidence>
<feature type="transmembrane region" description="Helical" evidence="9">
    <location>
        <begin position="167"/>
        <end position="184"/>
    </location>
</feature>
<evidence type="ECO:0000256" key="1">
    <source>
        <dbReference type="ARBA" id="ARBA00004141"/>
    </source>
</evidence>
<keyword evidence="3 9" id="KW-0813">Transport</keyword>
<evidence type="ECO:0000256" key="5">
    <source>
        <dbReference type="ARBA" id="ARBA00022842"/>
    </source>
</evidence>
<sequence>MNRMTKKSMQHSENSAEELMNPGYISLSAGMRADAALEKIRKTGTPFYTLYITDGKHRLTGTVALCDLLTCEPQTAVADLTDWKPVSVVYTQSREDAARLLQKYDLLSLPVVNEHRVLLGIIPIENAIDAIREEATEDFEKMAAIGSASAEASYFETSDWTHAKSRLPWLLILMLSAIFTGEVITRYEEAFLALPLLVSFLPMVMDTAGNCGSQSSTVIIRALATGEVRFRDFFRVLLKESEIALFAGAALILVCTARILLQYHNPTLALILAISLACTVLFSKLIGAALPMLAKRLHLDPAVMASPLINTIADLGSVLLYFSVASWLFHL</sequence>
<dbReference type="GO" id="GO:0005886">
    <property type="term" value="C:plasma membrane"/>
    <property type="evidence" value="ECO:0007669"/>
    <property type="project" value="UniProtKB-SubCell"/>
</dbReference>
<dbReference type="InterPro" id="IPR006667">
    <property type="entry name" value="SLC41_membr_dom"/>
</dbReference>
<evidence type="ECO:0000313" key="12">
    <source>
        <dbReference type="Proteomes" id="UP000651482"/>
    </source>
</evidence>
<accession>A0A926D6N4</accession>
<comment type="caution">
    <text evidence="11">The sequence shown here is derived from an EMBL/GenBank/DDBJ whole genome shotgun (WGS) entry which is preliminary data.</text>
</comment>
<dbReference type="Gene3D" id="1.10.357.20">
    <property type="entry name" value="SLC41 divalent cation transporters, integral membrane domain"/>
    <property type="match status" value="1"/>
</dbReference>
<dbReference type="PROSITE" id="PS51371">
    <property type="entry name" value="CBS"/>
    <property type="match status" value="1"/>
</dbReference>
<dbReference type="AlphaFoldDB" id="A0A926D6N4"/>
<dbReference type="RefSeq" id="WP_249317578.1">
    <property type="nucleotide sequence ID" value="NZ_JACRSN010000001.1"/>
</dbReference>
<dbReference type="Proteomes" id="UP000651482">
    <property type="component" value="Unassembled WGS sequence"/>
</dbReference>
<dbReference type="GO" id="GO:0015095">
    <property type="term" value="F:magnesium ion transmembrane transporter activity"/>
    <property type="evidence" value="ECO:0007669"/>
    <property type="project" value="UniProtKB-UniRule"/>
</dbReference>
<dbReference type="SUPFAM" id="SSF161093">
    <property type="entry name" value="MgtE membrane domain-like"/>
    <property type="match status" value="1"/>
</dbReference>
<dbReference type="GO" id="GO:0046872">
    <property type="term" value="F:metal ion binding"/>
    <property type="evidence" value="ECO:0007669"/>
    <property type="project" value="UniProtKB-KW"/>
</dbReference>
<comment type="caution">
    <text evidence="9">Lacks conserved residue(s) required for the propagation of feature annotation.</text>
</comment>
<evidence type="ECO:0000256" key="9">
    <source>
        <dbReference type="RuleBase" id="RU362011"/>
    </source>
</evidence>
<evidence type="ECO:0000256" key="7">
    <source>
        <dbReference type="ARBA" id="ARBA00023136"/>
    </source>
</evidence>
<feature type="domain" description="CBS" evidence="10">
    <location>
        <begin position="80"/>
        <end position="137"/>
    </location>
</feature>